<dbReference type="Proteomes" id="UP001060215">
    <property type="component" value="Chromosome 13"/>
</dbReference>
<proteinExistence type="predicted"/>
<keyword evidence="2" id="KW-1185">Reference proteome</keyword>
<evidence type="ECO:0000313" key="1">
    <source>
        <dbReference type="EMBL" id="KAI7992123.1"/>
    </source>
</evidence>
<dbReference type="EMBL" id="CM045770">
    <property type="protein sequence ID" value="KAI7992123.1"/>
    <property type="molecule type" value="Genomic_DNA"/>
</dbReference>
<sequence length="344" mass="38571">MSRLRTNRTLQQAAEIKDEAVEKDDVQDVDTDATTETNTVVKSTRPQGRYKKRERGKLVHAYSSEDLGGILWEERKLVVVCTLGTCTLIMNILLEGFIVAQSGQSSLADYCTYYVAYSDGSCTDMNSAQAPNRMLGEVRGHSSRRMASSLVRTVFVRGSITQGNGCYQHRLDEKLTNIESENKVLHQQAVSMAPNKILSGRSRSILQRGGESGHLFVDTKTTLDLHSPSLNQRDLSEVEDKPQKSLNEKQQENQELLIRCIGQHLGFAGNRPIAACIIYKCLLQWRSFEVERTSVFDRIIQTIGHAIETQDNNDILAYWLSNSSTLLLLLQRTLKTQNFGGKLG</sequence>
<organism evidence="1 2">
    <name type="scientific">Camellia lanceoleosa</name>
    <dbReference type="NCBI Taxonomy" id="1840588"/>
    <lineage>
        <taxon>Eukaryota</taxon>
        <taxon>Viridiplantae</taxon>
        <taxon>Streptophyta</taxon>
        <taxon>Embryophyta</taxon>
        <taxon>Tracheophyta</taxon>
        <taxon>Spermatophyta</taxon>
        <taxon>Magnoliopsida</taxon>
        <taxon>eudicotyledons</taxon>
        <taxon>Gunneridae</taxon>
        <taxon>Pentapetalae</taxon>
        <taxon>asterids</taxon>
        <taxon>Ericales</taxon>
        <taxon>Theaceae</taxon>
        <taxon>Camellia</taxon>
    </lineage>
</organism>
<evidence type="ECO:0000313" key="2">
    <source>
        <dbReference type="Proteomes" id="UP001060215"/>
    </source>
</evidence>
<gene>
    <name evidence="1" type="ORF">LOK49_LG12G02971</name>
</gene>
<name>A0ACC0FUY7_9ERIC</name>
<accession>A0ACC0FUY7</accession>
<protein>
    <submittedName>
        <fullName evidence="1">Myosin-11</fullName>
    </submittedName>
</protein>
<comment type="caution">
    <text evidence="1">The sequence shown here is derived from an EMBL/GenBank/DDBJ whole genome shotgun (WGS) entry which is preliminary data.</text>
</comment>
<reference evidence="1 2" key="1">
    <citation type="journal article" date="2022" name="Plant J.">
        <title>Chromosome-level genome of Camellia lanceoleosa provides a valuable resource for understanding genome evolution and self-incompatibility.</title>
        <authorList>
            <person name="Gong W."/>
            <person name="Xiao S."/>
            <person name="Wang L."/>
            <person name="Liao Z."/>
            <person name="Chang Y."/>
            <person name="Mo W."/>
            <person name="Hu G."/>
            <person name="Li W."/>
            <person name="Zhao G."/>
            <person name="Zhu H."/>
            <person name="Hu X."/>
            <person name="Ji K."/>
            <person name="Xiang X."/>
            <person name="Song Q."/>
            <person name="Yuan D."/>
            <person name="Jin S."/>
            <person name="Zhang L."/>
        </authorList>
    </citation>
    <scope>NUCLEOTIDE SEQUENCE [LARGE SCALE GENOMIC DNA]</scope>
    <source>
        <strain evidence="1">SQ_2022a</strain>
    </source>
</reference>